<gene>
    <name evidence="1" type="ORF">ONZ51_g2051</name>
</gene>
<protein>
    <submittedName>
        <fullName evidence="1">Uncharacterized protein</fullName>
    </submittedName>
</protein>
<dbReference type="Proteomes" id="UP001215151">
    <property type="component" value="Unassembled WGS sequence"/>
</dbReference>
<dbReference type="EMBL" id="JAPEVG010000031">
    <property type="protein sequence ID" value="KAJ8494834.1"/>
    <property type="molecule type" value="Genomic_DNA"/>
</dbReference>
<dbReference type="AlphaFoldDB" id="A0AAD7U1D0"/>
<reference evidence="1" key="1">
    <citation type="submission" date="2022-11" db="EMBL/GenBank/DDBJ databases">
        <title>Genome Sequence of Cubamyces cubensis.</title>
        <authorList>
            <person name="Buettner E."/>
        </authorList>
    </citation>
    <scope>NUCLEOTIDE SEQUENCE</scope>
    <source>
        <strain evidence="1">MPL-01</strain>
    </source>
</reference>
<evidence type="ECO:0000313" key="1">
    <source>
        <dbReference type="EMBL" id="KAJ8494834.1"/>
    </source>
</evidence>
<evidence type="ECO:0000313" key="2">
    <source>
        <dbReference type="Proteomes" id="UP001215151"/>
    </source>
</evidence>
<name>A0AAD7U1D0_9APHY</name>
<accession>A0AAD7U1D0</accession>
<proteinExistence type="predicted"/>
<organism evidence="1 2">
    <name type="scientific">Trametes cubensis</name>
    <dbReference type="NCBI Taxonomy" id="1111947"/>
    <lineage>
        <taxon>Eukaryota</taxon>
        <taxon>Fungi</taxon>
        <taxon>Dikarya</taxon>
        <taxon>Basidiomycota</taxon>
        <taxon>Agaricomycotina</taxon>
        <taxon>Agaricomycetes</taxon>
        <taxon>Polyporales</taxon>
        <taxon>Polyporaceae</taxon>
        <taxon>Trametes</taxon>
    </lineage>
</organism>
<keyword evidence="2" id="KW-1185">Reference proteome</keyword>
<comment type="caution">
    <text evidence="1">The sequence shown here is derived from an EMBL/GenBank/DDBJ whole genome shotgun (WGS) entry which is preliminary data.</text>
</comment>
<sequence length="80" mass="9046">MLFFWPSGGQLDLDPSYGVRYTSLSTRQDEWLNVYQTEDASLAVKLKFHGFEVKTVKLVLGKPGTQPKRDSWVTVEKPGA</sequence>